<sequence length="130" mass="14588">MTTSQLLDSVNAELEKQKSFIQDQIIGKRKIARERRMDRIAQLQEALVLAKATGIVEPKIDEAANQLNMEYMRGTKAIEAEIQLLKNRKNDDSFIDGIRNLQERIASLNAISLGAEKIKPAAIDQLTTIP</sequence>
<dbReference type="AlphaFoldDB" id="A0AAU7NVT2"/>
<protein>
    <submittedName>
        <fullName evidence="1">Uncharacterized protein</fullName>
    </submittedName>
</protein>
<dbReference type="Proteomes" id="UP001225378">
    <property type="component" value="Chromosome"/>
</dbReference>
<organism evidence="1 2">
    <name type="scientific">Methylomarinum roseum</name>
    <dbReference type="NCBI Taxonomy" id="3067653"/>
    <lineage>
        <taxon>Bacteria</taxon>
        <taxon>Pseudomonadati</taxon>
        <taxon>Pseudomonadota</taxon>
        <taxon>Gammaproteobacteria</taxon>
        <taxon>Methylococcales</taxon>
        <taxon>Methylococcaceae</taxon>
        <taxon>Methylomarinum</taxon>
    </lineage>
</organism>
<dbReference type="EMBL" id="CP157743">
    <property type="protein sequence ID" value="XBS21112.1"/>
    <property type="molecule type" value="Genomic_DNA"/>
</dbReference>
<dbReference type="KEGG" id="mech:Q9L42_003050"/>
<evidence type="ECO:0000313" key="2">
    <source>
        <dbReference type="Proteomes" id="UP001225378"/>
    </source>
</evidence>
<dbReference type="SUPFAM" id="SSF160355">
    <property type="entry name" value="Bacterial polysaccharide co-polymerase-like"/>
    <property type="match status" value="1"/>
</dbReference>
<dbReference type="Gene3D" id="3.30.1890.10">
    <property type="entry name" value="FepE-like"/>
    <property type="match status" value="1"/>
</dbReference>
<evidence type="ECO:0000313" key="1">
    <source>
        <dbReference type="EMBL" id="XBS21112.1"/>
    </source>
</evidence>
<gene>
    <name evidence="1" type="ORF">Q9L42_003050</name>
</gene>
<proteinExistence type="predicted"/>
<dbReference type="RefSeq" id="WP_305909900.1">
    <property type="nucleotide sequence ID" value="NZ_CP157743.1"/>
</dbReference>
<name>A0AAU7NVT2_9GAMM</name>
<keyword evidence="2" id="KW-1185">Reference proteome</keyword>
<accession>A0AAU7NVT2</accession>
<reference evidence="1 2" key="1">
    <citation type="journal article" date="2024" name="Microbiology">
        <title>Methylomarinum rosea sp. nov., a novel halophilic methanotrophic bacterium from the hypersaline Lake Elton.</title>
        <authorList>
            <person name="Suleimanov R.Z."/>
            <person name="Oshkin I.Y."/>
            <person name="Danilova O.V."/>
            <person name="Suzina N.E."/>
            <person name="Dedysh S.N."/>
        </authorList>
    </citation>
    <scope>NUCLEOTIDE SEQUENCE [LARGE SCALE GENOMIC DNA]</scope>
    <source>
        <strain evidence="1 2">Ch1-1</strain>
    </source>
</reference>